<keyword evidence="3" id="KW-0472">Membrane</keyword>
<organism evidence="7 8">
    <name type="scientific">Saltatorellus ferox</name>
    <dbReference type="NCBI Taxonomy" id="2528018"/>
    <lineage>
        <taxon>Bacteria</taxon>
        <taxon>Pseudomonadati</taxon>
        <taxon>Planctomycetota</taxon>
        <taxon>Planctomycetia</taxon>
        <taxon>Planctomycetia incertae sedis</taxon>
        <taxon>Saltatorellus</taxon>
    </lineage>
</organism>
<name>A0A518ER41_9BACT</name>
<comment type="subcellular location">
    <subcellularLocation>
        <location evidence="1">Membrane</location>
    </subcellularLocation>
</comment>
<dbReference type="EMBL" id="CP036434">
    <property type="protein sequence ID" value="QDV06557.1"/>
    <property type="molecule type" value="Genomic_DNA"/>
</dbReference>
<dbReference type="PRINTS" id="PR00811">
    <property type="entry name" value="BCTERIALGSPD"/>
</dbReference>
<dbReference type="Proteomes" id="UP000320390">
    <property type="component" value="Chromosome"/>
</dbReference>
<dbReference type="InterPro" id="IPR001775">
    <property type="entry name" value="GspD/PilQ"/>
</dbReference>
<dbReference type="GO" id="GO:0015627">
    <property type="term" value="C:type II protein secretion system complex"/>
    <property type="evidence" value="ECO:0007669"/>
    <property type="project" value="TreeGrafter"/>
</dbReference>
<dbReference type="PANTHER" id="PTHR30332:SF24">
    <property type="entry name" value="SECRETIN GSPD-RELATED"/>
    <property type="match status" value="1"/>
</dbReference>
<dbReference type="InterPro" id="IPR050810">
    <property type="entry name" value="Bact_Secretion_Sys_Channel"/>
</dbReference>
<dbReference type="PROSITE" id="PS51257">
    <property type="entry name" value="PROKAR_LIPOPROTEIN"/>
    <property type="match status" value="1"/>
</dbReference>
<sequence>MNRALLPLMFTVAASGCVFGGKDTPDQDRRAKTMFEDLISRGRNQPAGIDDFLEDEDSFRKVAESYADQPQLGSDERRSVRIDRDLGGGEGNDLVASATSERTESEASEPIDELDLLGELVDASTPVQLPPEPTINPYLEFGKSIVWYPLRDGDTERLIMKPYTFPAGTGDRIFSLLKSYSVVPIHAAVLDGAVPDGLGPQPEGSVLLDLRLGFSVEAYSDPRGPQLRSPEAVPLSDVLFVTAAAYQLAEIEHFIDLFAADVRQIEIEAKIVEVTTRESLDLGVKPLGDGTPIFGLPNPGTFINSIDFSFENTVDVSETLFGLGAVFDGVTFNAVLEAVSAFENVSIISRPKVAVREGARADIVNVTRIPFYEVSAISASGVPNLKLTFQDIGVQMYVIPRVIGRDTVILNIDIEASQSTGTAVSFNFGGSDVEVPQLSKRNARTIVRLEPGQAVILGGLISERTLDRVRKVPLLGDIPLLGTLFRSKITSKEQSNVLFFIRPRILEGSDLNSPF</sequence>
<feature type="region of interest" description="Disordered" evidence="5">
    <location>
        <begin position="65"/>
        <end position="110"/>
    </location>
</feature>
<dbReference type="RefSeq" id="WP_419191208.1">
    <property type="nucleotide sequence ID" value="NZ_CP036434.1"/>
</dbReference>
<accession>A0A518ER41</accession>
<evidence type="ECO:0000313" key="7">
    <source>
        <dbReference type="EMBL" id="QDV06557.1"/>
    </source>
</evidence>
<proteinExistence type="inferred from homology"/>
<evidence type="ECO:0000256" key="2">
    <source>
        <dbReference type="ARBA" id="ARBA00022729"/>
    </source>
</evidence>
<evidence type="ECO:0000313" key="8">
    <source>
        <dbReference type="Proteomes" id="UP000320390"/>
    </source>
</evidence>
<dbReference type="GO" id="GO:0009306">
    <property type="term" value="P:protein secretion"/>
    <property type="evidence" value="ECO:0007669"/>
    <property type="project" value="InterPro"/>
</dbReference>
<dbReference type="PANTHER" id="PTHR30332">
    <property type="entry name" value="PROBABLE GENERAL SECRETION PATHWAY PROTEIN D"/>
    <property type="match status" value="1"/>
</dbReference>
<evidence type="ECO:0000256" key="4">
    <source>
        <dbReference type="RuleBase" id="RU004003"/>
    </source>
</evidence>
<protein>
    <submittedName>
        <fullName evidence="7">Type IV pilus biogenesis and competence protein PilQ</fullName>
    </submittedName>
</protein>
<dbReference type="AlphaFoldDB" id="A0A518ER41"/>
<dbReference type="GO" id="GO:0016020">
    <property type="term" value="C:membrane"/>
    <property type="evidence" value="ECO:0007669"/>
    <property type="project" value="UniProtKB-SubCell"/>
</dbReference>
<reference evidence="7 8" key="1">
    <citation type="submission" date="2019-02" db="EMBL/GenBank/DDBJ databases">
        <title>Deep-cultivation of Planctomycetes and their phenomic and genomic characterization uncovers novel biology.</title>
        <authorList>
            <person name="Wiegand S."/>
            <person name="Jogler M."/>
            <person name="Boedeker C."/>
            <person name="Pinto D."/>
            <person name="Vollmers J."/>
            <person name="Rivas-Marin E."/>
            <person name="Kohn T."/>
            <person name="Peeters S.H."/>
            <person name="Heuer A."/>
            <person name="Rast P."/>
            <person name="Oberbeckmann S."/>
            <person name="Bunk B."/>
            <person name="Jeske O."/>
            <person name="Meyerdierks A."/>
            <person name="Storesund J.E."/>
            <person name="Kallscheuer N."/>
            <person name="Luecker S."/>
            <person name="Lage O.M."/>
            <person name="Pohl T."/>
            <person name="Merkel B.J."/>
            <person name="Hornburger P."/>
            <person name="Mueller R.-W."/>
            <person name="Bruemmer F."/>
            <person name="Labrenz M."/>
            <person name="Spormann A.M."/>
            <person name="Op den Camp H."/>
            <person name="Overmann J."/>
            <person name="Amann R."/>
            <person name="Jetten M.S.M."/>
            <person name="Mascher T."/>
            <person name="Medema M.H."/>
            <person name="Devos D.P."/>
            <person name="Kaster A.-K."/>
            <person name="Ovreas L."/>
            <person name="Rohde M."/>
            <person name="Galperin M.Y."/>
            <person name="Jogler C."/>
        </authorList>
    </citation>
    <scope>NUCLEOTIDE SEQUENCE [LARGE SCALE GENOMIC DNA]</scope>
    <source>
        <strain evidence="7 8">Poly30</strain>
    </source>
</reference>
<dbReference type="Pfam" id="PF00263">
    <property type="entry name" value="Secretin"/>
    <property type="match status" value="1"/>
</dbReference>
<keyword evidence="2" id="KW-0732">Signal</keyword>
<dbReference type="InterPro" id="IPR004846">
    <property type="entry name" value="T2SS/T3SS_dom"/>
</dbReference>
<feature type="domain" description="Type II/III secretion system secretin-like" evidence="6">
    <location>
        <begin position="341"/>
        <end position="506"/>
    </location>
</feature>
<evidence type="ECO:0000256" key="3">
    <source>
        <dbReference type="ARBA" id="ARBA00023136"/>
    </source>
</evidence>
<evidence type="ECO:0000256" key="5">
    <source>
        <dbReference type="SAM" id="MobiDB-lite"/>
    </source>
</evidence>
<keyword evidence="8" id="KW-1185">Reference proteome</keyword>
<evidence type="ECO:0000259" key="6">
    <source>
        <dbReference type="Pfam" id="PF00263"/>
    </source>
</evidence>
<evidence type="ECO:0000256" key="1">
    <source>
        <dbReference type="ARBA" id="ARBA00004370"/>
    </source>
</evidence>
<gene>
    <name evidence="7" type="primary">pilQ_1</name>
    <name evidence="7" type="ORF">Poly30_20670</name>
</gene>
<feature type="compositionally biased region" description="Basic and acidic residues" evidence="5">
    <location>
        <begin position="74"/>
        <end position="87"/>
    </location>
</feature>
<comment type="similarity">
    <text evidence="4">Belongs to the bacterial secretin family.</text>
</comment>